<evidence type="ECO:0000259" key="1">
    <source>
        <dbReference type="PROSITE" id="PS50042"/>
    </source>
</evidence>
<gene>
    <name evidence="2" type="ORF">ABE541_12565</name>
</gene>
<dbReference type="InterPro" id="IPR018490">
    <property type="entry name" value="cNMP-bd_dom_sf"/>
</dbReference>
<keyword evidence="3" id="KW-1185">Reference proteome</keyword>
<proteinExistence type="predicted"/>
<dbReference type="InterPro" id="IPR014710">
    <property type="entry name" value="RmlC-like_jellyroll"/>
</dbReference>
<accession>A0ABV0BVQ6</accession>
<sequence>MNTFFQDQIAKLFDVSPNNLTAILSSFVEEDLLKGTYFLEHGKRCDRLSFIQSGIVRVFKENASGEVTQWIGQEGYFVTDLSSFLFDEPARWSIQVLEDTKLLSISKQDYLLFEQQIPDWNRLEKRFIAKCFLQLEDSIYNFIAYTAEERYHLYFEQHKALFNRVPLQYIASVLGMSPETLSRIRAKINS</sequence>
<dbReference type="RefSeq" id="WP_346581414.1">
    <property type="nucleotide sequence ID" value="NZ_JBDJLH010000008.1"/>
</dbReference>
<organism evidence="2 3">
    <name type="scientific">Sphingobacterium kitahiroshimense</name>
    <dbReference type="NCBI Taxonomy" id="470446"/>
    <lineage>
        <taxon>Bacteria</taxon>
        <taxon>Pseudomonadati</taxon>
        <taxon>Bacteroidota</taxon>
        <taxon>Sphingobacteriia</taxon>
        <taxon>Sphingobacteriales</taxon>
        <taxon>Sphingobacteriaceae</taxon>
        <taxon>Sphingobacterium</taxon>
    </lineage>
</organism>
<evidence type="ECO:0000313" key="2">
    <source>
        <dbReference type="EMBL" id="MEN5378093.1"/>
    </source>
</evidence>
<dbReference type="EMBL" id="JBDJNQ010000005">
    <property type="protein sequence ID" value="MEN5378093.1"/>
    <property type="molecule type" value="Genomic_DNA"/>
</dbReference>
<dbReference type="InterPro" id="IPR000595">
    <property type="entry name" value="cNMP-bd_dom"/>
</dbReference>
<dbReference type="Pfam" id="PF00027">
    <property type="entry name" value="cNMP_binding"/>
    <property type="match status" value="1"/>
</dbReference>
<dbReference type="SUPFAM" id="SSF51206">
    <property type="entry name" value="cAMP-binding domain-like"/>
    <property type="match status" value="1"/>
</dbReference>
<dbReference type="Proteomes" id="UP001409291">
    <property type="component" value="Unassembled WGS sequence"/>
</dbReference>
<dbReference type="PROSITE" id="PS50042">
    <property type="entry name" value="CNMP_BINDING_3"/>
    <property type="match status" value="1"/>
</dbReference>
<reference evidence="2 3" key="1">
    <citation type="submission" date="2024-04" db="EMBL/GenBank/DDBJ databases">
        <title>WGS of bacteria from Torrens River.</title>
        <authorList>
            <person name="Wyrsch E.R."/>
            <person name="Drigo B."/>
        </authorList>
    </citation>
    <scope>NUCLEOTIDE SEQUENCE [LARGE SCALE GENOMIC DNA]</scope>
    <source>
        <strain evidence="2 3">TWI391</strain>
    </source>
</reference>
<protein>
    <submittedName>
        <fullName evidence="2">Crp/Fnr family transcriptional regulator</fullName>
    </submittedName>
</protein>
<name>A0ABV0BVQ6_9SPHI</name>
<feature type="domain" description="Cyclic nucleotide-binding" evidence="1">
    <location>
        <begin position="11"/>
        <end position="110"/>
    </location>
</feature>
<dbReference type="Gene3D" id="2.60.120.10">
    <property type="entry name" value="Jelly Rolls"/>
    <property type="match status" value="1"/>
</dbReference>
<dbReference type="CDD" id="cd00038">
    <property type="entry name" value="CAP_ED"/>
    <property type="match status" value="1"/>
</dbReference>
<evidence type="ECO:0000313" key="3">
    <source>
        <dbReference type="Proteomes" id="UP001409291"/>
    </source>
</evidence>
<comment type="caution">
    <text evidence="2">The sequence shown here is derived from an EMBL/GenBank/DDBJ whole genome shotgun (WGS) entry which is preliminary data.</text>
</comment>